<dbReference type="PANTHER" id="PTHR10357">
    <property type="entry name" value="ALPHA-AMYLASE FAMILY MEMBER"/>
    <property type="match status" value="1"/>
</dbReference>
<feature type="domain" description="Glycosyl hydrolase family 13 catalytic" evidence="2">
    <location>
        <begin position="13"/>
        <end position="710"/>
    </location>
</feature>
<name>A0A9X2JWY8_9MICO</name>
<dbReference type="InterPro" id="IPR012767">
    <property type="entry name" value="Trehalose_TreY"/>
</dbReference>
<dbReference type="Proteomes" id="UP001139493">
    <property type="component" value="Unassembled WGS sequence"/>
</dbReference>
<dbReference type="GO" id="GO:0030980">
    <property type="term" value="P:alpha-glucan catabolic process"/>
    <property type="evidence" value="ECO:0007669"/>
    <property type="project" value="TreeGrafter"/>
</dbReference>
<dbReference type="InterPro" id="IPR017853">
    <property type="entry name" value="GH"/>
</dbReference>
<dbReference type="GO" id="GO:0005992">
    <property type="term" value="P:trehalose biosynthetic process"/>
    <property type="evidence" value="ECO:0007669"/>
    <property type="project" value="TreeGrafter"/>
</dbReference>
<comment type="caution">
    <text evidence="3">The sequence shown here is derived from an EMBL/GenBank/DDBJ whole genome shotgun (WGS) entry which is preliminary data.</text>
</comment>
<dbReference type="RefSeq" id="WP_253837540.1">
    <property type="nucleotide sequence ID" value="NZ_JAMTCS010000010.1"/>
</dbReference>
<feature type="compositionally biased region" description="Polar residues" evidence="1">
    <location>
        <begin position="518"/>
        <end position="529"/>
    </location>
</feature>
<accession>A0A9X2JWY8</accession>
<dbReference type="AlphaFoldDB" id="A0A9X2JWY8"/>
<dbReference type="Pfam" id="PF00128">
    <property type="entry name" value="Alpha-amylase"/>
    <property type="match status" value="1"/>
</dbReference>
<protein>
    <submittedName>
        <fullName evidence="3">(1-&gt;4)-alpha-D-glucan 1-alpha-D-glucosylmutase</fullName>
    </submittedName>
</protein>
<dbReference type="InterPro" id="IPR013797">
    <property type="entry name" value="Maltooligo_trehalose_synth_4"/>
</dbReference>
<dbReference type="GO" id="GO:0047470">
    <property type="term" value="F:(1,4)-alpha-D-glucan 1-alpha-D-glucosylmutase activity"/>
    <property type="evidence" value="ECO:0007669"/>
    <property type="project" value="TreeGrafter"/>
</dbReference>
<evidence type="ECO:0000259" key="2">
    <source>
        <dbReference type="SMART" id="SM00642"/>
    </source>
</evidence>
<organism evidence="3 4">
    <name type="scientific">Promicromonospora thailandica</name>
    <dbReference type="NCBI Taxonomy" id="765201"/>
    <lineage>
        <taxon>Bacteria</taxon>
        <taxon>Bacillati</taxon>
        <taxon>Actinomycetota</taxon>
        <taxon>Actinomycetes</taxon>
        <taxon>Micrococcales</taxon>
        <taxon>Promicromonosporaceae</taxon>
        <taxon>Promicromonospora</taxon>
    </lineage>
</organism>
<dbReference type="CDD" id="cd11336">
    <property type="entry name" value="AmyAc_MTSase"/>
    <property type="match status" value="1"/>
</dbReference>
<dbReference type="Gene3D" id="3.20.20.80">
    <property type="entry name" value="Glycosidases"/>
    <property type="match status" value="1"/>
</dbReference>
<dbReference type="PANTHER" id="PTHR10357:SF216">
    <property type="entry name" value="MALTOOLIGOSYL TREHALOSE SYNTHASE-RELATED"/>
    <property type="match status" value="1"/>
</dbReference>
<dbReference type="NCBIfam" id="TIGR02401">
    <property type="entry name" value="trehalose_TreY"/>
    <property type="match status" value="1"/>
</dbReference>
<reference evidence="3" key="1">
    <citation type="submission" date="2022-06" db="EMBL/GenBank/DDBJ databases">
        <title>Genomic Encyclopedia of Archaeal and Bacterial Type Strains, Phase II (KMG-II): from individual species to whole genera.</title>
        <authorList>
            <person name="Goeker M."/>
        </authorList>
    </citation>
    <scope>NUCLEOTIDE SEQUENCE</scope>
    <source>
        <strain evidence="3">DSM 26652</strain>
    </source>
</reference>
<evidence type="ECO:0000313" key="3">
    <source>
        <dbReference type="EMBL" id="MCP2266042.1"/>
    </source>
</evidence>
<evidence type="ECO:0000313" key="4">
    <source>
        <dbReference type="Proteomes" id="UP001139493"/>
    </source>
</evidence>
<dbReference type="SMART" id="SM00642">
    <property type="entry name" value="Aamy"/>
    <property type="match status" value="1"/>
</dbReference>
<gene>
    <name evidence="3" type="ORF">APR03_003407</name>
</gene>
<evidence type="ECO:0000256" key="1">
    <source>
        <dbReference type="SAM" id="MobiDB-lite"/>
    </source>
</evidence>
<keyword evidence="4" id="KW-1185">Reference proteome</keyword>
<proteinExistence type="predicted"/>
<dbReference type="SUPFAM" id="SSF51445">
    <property type="entry name" value="(Trans)glycosidases"/>
    <property type="match status" value="1"/>
</dbReference>
<dbReference type="Gene3D" id="1.10.10.470">
    <property type="entry name" value="Maltooligosyl trehalose synthase, domain 4"/>
    <property type="match status" value="1"/>
</dbReference>
<sequence length="839" mass="90169">MHTHLPGPGRRTPVSTYRLQLGPDLTFADAEKALPYLDTLGVTDVYLSPVLQAAPGSTHGYDVVDHTRVSDVLGGRDGLERLAAAAHGRGMGVVVDVVPNHMAVPTPAWHNHALWSVLRHGPESPYATWFDVDLAEGEGLLMPVLGARIGTVLAAGELVLDRAVVPGDGDAEQPVLRYHEHVFPVRPETEDLPLAELVGRQHYRLAYWRVADEELNYRRFFDVGTLAGIRVEDAGVFDATHALLLDLFHAGVVDAFRIDHPDGLADPRGYLRRLHEATGGAWVVAEKILEEDEPLPDDWPVAGTTGYDTAWRLHALQVDPDGAAPLAAVQHEVTGERTSLDDVVEQAKRQVVETSLYAETHLLATMLTDICRADVRLRDHTFRSLHDCVVELVVAFGRYRAYVVPGEPAPAEAERVVREAADVARSRLDPDRHDTLDLVVDLVLGREAGSAGRRDEERRAELVVRFPQVCGAVMAKGVEDTAYYRWTHLVSLCEVGAAPARFGVGPDELHEHARRTTESWPATMTAGSTHDSKRGEDVRARIGAISAHADDWADLVRHVRAATADLRPADLDGRTENLLWQTLAGTWTAAGPIEADRLTAYLVKASREQKAWTTWTAPDAAREDDLVRYATGLLSHPDVVAAFGSWVERVTPTVRRSVLGTTLLQLTVPGVADVYQGTEVTGTSLVDPDNRRPVDLDGIAATLEALDAGRTPSGLAEEKLALTAAALRVRRTHPAAFVGEQAGYEPLPVTTGRAVGFVRGGPSGARVAVVATRLADHPGTAEASVVLPDLPAGETWRSALTGAAVASGPVTLGGLLGAWPVALLVAEPSGAGPADGADA</sequence>
<dbReference type="Gene3D" id="3.30.1590.10">
    <property type="entry name" value="Maltooligosyl trehalose synthase, domain 2"/>
    <property type="match status" value="1"/>
</dbReference>
<feature type="region of interest" description="Disordered" evidence="1">
    <location>
        <begin position="514"/>
        <end position="535"/>
    </location>
</feature>
<dbReference type="InterPro" id="IPR006047">
    <property type="entry name" value="GH13_cat_dom"/>
</dbReference>
<dbReference type="Gene3D" id="1.10.150.200">
    <property type="entry name" value="Maltooligosyl trehalose synthase, domain 3"/>
    <property type="match status" value="1"/>
</dbReference>
<dbReference type="EMBL" id="JAMTCS010000010">
    <property type="protein sequence ID" value="MCP2266042.1"/>
    <property type="molecule type" value="Genomic_DNA"/>
</dbReference>